<keyword evidence="1" id="KW-0597">Phosphoprotein</keyword>
<proteinExistence type="predicted"/>
<dbReference type="Gene3D" id="3.40.50.2300">
    <property type="match status" value="1"/>
</dbReference>
<evidence type="ECO:0000259" key="2">
    <source>
        <dbReference type="PROSITE" id="PS50110"/>
    </source>
</evidence>
<dbReference type="GO" id="GO:0003677">
    <property type="term" value="F:DNA binding"/>
    <property type="evidence" value="ECO:0007669"/>
    <property type="project" value="UniProtKB-KW"/>
</dbReference>
<dbReference type="EMBL" id="BAABIP010000022">
    <property type="protein sequence ID" value="GAA4777014.1"/>
    <property type="molecule type" value="Genomic_DNA"/>
</dbReference>
<feature type="domain" description="HTH LytTR-type" evidence="3">
    <location>
        <begin position="135"/>
        <end position="203"/>
    </location>
</feature>
<dbReference type="PANTHER" id="PTHR45526">
    <property type="entry name" value="TRANSCRIPTIONAL REGULATORY PROTEIN DPIA"/>
    <property type="match status" value="1"/>
</dbReference>
<evidence type="ECO:0000313" key="5">
    <source>
        <dbReference type="Proteomes" id="UP001500141"/>
    </source>
</evidence>
<sequence>MKIKCLIVDDEPLAIRLIENHISKIDVLEVVATANNAMKAFEILNTQQIDLLFLDIKMPNITGIDFLRSLKHPPKTIFTTAYRDFAIESYELEVVDYLLKPITFERFFKSVDKFLREKISVKVVDTIPQKKEEYILLKSAGKNYKIALNDVVYVESIKDYIKVHKTDGSSIISKYKIGNLEEELLTHDFIRIHRSYIVNASKVTAFSNTDIEVSGKEFPIGASYKDQVDLFLEKLKK</sequence>
<dbReference type="InterPro" id="IPR011006">
    <property type="entry name" value="CheY-like_superfamily"/>
</dbReference>
<comment type="caution">
    <text evidence="4">The sequence shown here is derived from an EMBL/GenBank/DDBJ whole genome shotgun (WGS) entry which is preliminary data.</text>
</comment>
<dbReference type="Gene3D" id="2.40.50.1020">
    <property type="entry name" value="LytTr DNA-binding domain"/>
    <property type="match status" value="1"/>
</dbReference>
<dbReference type="InterPro" id="IPR051271">
    <property type="entry name" value="2C-system_Tx_regulators"/>
</dbReference>
<gene>
    <name evidence="4" type="ORF">GCM10023230_30270</name>
</gene>
<dbReference type="PANTHER" id="PTHR45526:SF1">
    <property type="entry name" value="TRANSCRIPTIONAL REGULATORY PROTEIN DCUR-RELATED"/>
    <property type="match status" value="1"/>
</dbReference>
<dbReference type="Pfam" id="PF00072">
    <property type="entry name" value="Response_reg"/>
    <property type="match status" value="1"/>
</dbReference>
<dbReference type="RefSeq" id="WP_264543021.1">
    <property type="nucleotide sequence ID" value="NZ_BAABIP010000022.1"/>
</dbReference>
<evidence type="ECO:0000256" key="1">
    <source>
        <dbReference type="PROSITE-ProRule" id="PRU00169"/>
    </source>
</evidence>
<dbReference type="InterPro" id="IPR007492">
    <property type="entry name" value="LytTR_DNA-bd_dom"/>
</dbReference>
<keyword evidence="4" id="KW-0238">DNA-binding</keyword>
<dbReference type="SMART" id="SM00850">
    <property type="entry name" value="LytTR"/>
    <property type="match status" value="1"/>
</dbReference>
<evidence type="ECO:0000313" key="4">
    <source>
        <dbReference type="EMBL" id="GAA4777014.1"/>
    </source>
</evidence>
<evidence type="ECO:0000259" key="3">
    <source>
        <dbReference type="PROSITE" id="PS50930"/>
    </source>
</evidence>
<dbReference type="SUPFAM" id="SSF52172">
    <property type="entry name" value="CheY-like"/>
    <property type="match status" value="1"/>
</dbReference>
<name>A0ABP9A9J7_9FLAO</name>
<reference evidence="5" key="1">
    <citation type="journal article" date="2019" name="Int. J. Syst. Evol. Microbiol.">
        <title>The Global Catalogue of Microorganisms (GCM) 10K type strain sequencing project: providing services to taxonomists for standard genome sequencing and annotation.</title>
        <authorList>
            <consortium name="The Broad Institute Genomics Platform"/>
            <consortium name="The Broad Institute Genome Sequencing Center for Infectious Disease"/>
            <person name="Wu L."/>
            <person name="Ma J."/>
        </authorList>
    </citation>
    <scope>NUCLEOTIDE SEQUENCE [LARGE SCALE GENOMIC DNA]</scope>
    <source>
        <strain evidence="5">JCM 18198</strain>
    </source>
</reference>
<feature type="domain" description="Response regulatory" evidence="2">
    <location>
        <begin position="4"/>
        <end position="115"/>
    </location>
</feature>
<accession>A0ABP9A9J7</accession>
<organism evidence="4 5">
    <name type="scientific">Flavobacterium hankyongi</name>
    <dbReference type="NCBI Taxonomy" id="1176532"/>
    <lineage>
        <taxon>Bacteria</taxon>
        <taxon>Pseudomonadati</taxon>
        <taxon>Bacteroidota</taxon>
        <taxon>Flavobacteriia</taxon>
        <taxon>Flavobacteriales</taxon>
        <taxon>Flavobacteriaceae</taxon>
        <taxon>Flavobacterium</taxon>
    </lineage>
</organism>
<dbReference type="PROSITE" id="PS50110">
    <property type="entry name" value="RESPONSE_REGULATORY"/>
    <property type="match status" value="1"/>
</dbReference>
<protein>
    <submittedName>
        <fullName evidence="4">LytTR family DNA-binding domain-containing protein</fullName>
    </submittedName>
</protein>
<feature type="modified residue" description="4-aspartylphosphate" evidence="1">
    <location>
        <position position="55"/>
    </location>
</feature>
<keyword evidence="5" id="KW-1185">Reference proteome</keyword>
<dbReference type="InterPro" id="IPR001789">
    <property type="entry name" value="Sig_transdc_resp-reg_receiver"/>
</dbReference>
<dbReference type="PROSITE" id="PS50930">
    <property type="entry name" value="HTH_LYTTR"/>
    <property type="match status" value="1"/>
</dbReference>
<dbReference type="Pfam" id="PF04397">
    <property type="entry name" value="LytTR"/>
    <property type="match status" value="1"/>
</dbReference>
<dbReference type="Proteomes" id="UP001500141">
    <property type="component" value="Unassembled WGS sequence"/>
</dbReference>
<dbReference type="SMART" id="SM00448">
    <property type="entry name" value="REC"/>
    <property type="match status" value="1"/>
</dbReference>